<sequence length="122" mass="13325">MGKWAKYARNYKKEWEKEPDFKAAGPLASFVDGRPRELKVGSDDLKVAELRLPAHLAVHGSFLTADHLTPVISGCFRDSVLTSAVTLGRTKCAALVTKICADGVFVNKFSNLDTLKGELCSK</sequence>
<evidence type="ECO:0000313" key="1">
    <source>
        <dbReference type="EMBL" id="KAH6941577.1"/>
    </source>
</evidence>
<evidence type="ECO:0000313" key="2">
    <source>
        <dbReference type="Proteomes" id="UP000821845"/>
    </source>
</evidence>
<gene>
    <name evidence="1" type="ORF">HPB50_020470</name>
</gene>
<protein>
    <submittedName>
        <fullName evidence="1">Uncharacterized protein</fullName>
    </submittedName>
</protein>
<accession>A0ACB7T5L6</accession>
<dbReference type="Proteomes" id="UP000821845">
    <property type="component" value="Chromosome 11"/>
</dbReference>
<dbReference type="EMBL" id="CM023491">
    <property type="protein sequence ID" value="KAH6941577.1"/>
    <property type="molecule type" value="Genomic_DNA"/>
</dbReference>
<comment type="caution">
    <text evidence="1">The sequence shown here is derived from an EMBL/GenBank/DDBJ whole genome shotgun (WGS) entry which is preliminary data.</text>
</comment>
<proteinExistence type="predicted"/>
<reference evidence="1" key="1">
    <citation type="submission" date="2020-05" db="EMBL/GenBank/DDBJ databases">
        <title>Large-scale comparative analyses of tick genomes elucidate their genetic diversity and vector capacities.</title>
        <authorList>
            <person name="Jia N."/>
            <person name="Wang J."/>
            <person name="Shi W."/>
            <person name="Du L."/>
            <person name="Sun Y."/>
            <person name="Zhan W."/>
            <person name="Jiang J."/>
            <person name="Wang Q."/>
            <person name="Zhang B."/>
            <person name="Ji P."/>
            <person name="Sakyi L.B."/>
            <person name="Cui X."/>
            <person name="Yuan T."/>
            <person name="Jiang B."/>
            <person name="Yang W."/>
            <person name="Lam T.T.-Y."/>
            <person name="Chang Q."/>
            <person name="Ding S."/>
            <person name="Wang X."/>
            <person name="Zhu J."/>
            <person name="Ruan X."/>
            <person name="Zhao L."/>
            <person name="Wei J."/>
            <person name="Que T."/>
            <person name="Du C."/>
            <person name="Cheng J."/>
            <person name="Dai P."/>
            <person name="Han X."/>
            <person name="Huang E."/>
            <person name="Gao Y."/>
            <person name="Liu J."/>
            <person name="Shao H."/>
            <person name="Ye R."/>
            <person name="Li L."/>
            <person name="Wei W."/>
            <person name="Wang X."/>
            <person name="Wang C."/>
            <person name="Yang T."/>
            <person name="Huo Q."/>
            <person name="Li W."/>
            <person name="Guo W."/>
            <person name="Chen H."/>
            <person name="Zhou L."/>
            <person name="Ni X."/>
            <person name="Tian J."/>
            <person name="Zhou Y."/>
            <person name="Sheng Y."/>
            <person name="Liu T."/>
            <person name="Pan Y."/>
            <person name="Xia L."/>
            <person name="Li J."/>
            <person name="Zhao F."/>
            <person name="Cao W."/>
        </authorList>
    </citation>
    <scope>NUCLEOTIDE SEQUENCE</scope>
    <source>
        <strain evidence="1">Hyas-2018</strain>
    </source>
</reference>
<name>A0ACB7T5L6_HYAAI</name>
<organism evidence="1 2">
    <name type="scientific">Hyalomma asiaticum</name>
    <name type="common">Tick</name>
    <dbReference type="NCBI Taxonomy" id="266040"/>
    <lineage>
        <taxon>Eukaryota</taxon>
        <taxon>Metazoa</taxon>
        <taxon>Ecdysozoa</taxon>
        <taxon>Arthropoda</taxon>
        <taxon>Chelicerata</taxon>
        <taxon>Arachnida</taxon>
        <taxon>Acari</taxon>
        <taxon>Parasitiformes</taxon>
        <taxon>Ixodida</taxon>
        <taxon>Ixodoidea</taxon>
        <taxon>Ixodidae</taxon>
        <taxon>Hyalomminae</taxon>
        <taxon>Hyalomma</taxon>
    </lineage>
</organism>
<keyword evidence="2" id="KW-1185">Reference proteome</keyword>